<dbReference type="SUPFAM" id="SSF56112">
    <property type="entry name" value="Protein kinase-like (PK-like)"/>
    <property type="match status" value="1"/>
</dbReference>
<keyword evidence="6" id="KW-0067">ATP-binding</keyword>
<dbReference type="EMBL" id="QUBR01000002">
    <property type="protein sequence ID" value="REK70418.1"/>
    <property type="molecule type" value="Genomic_DNA"/>
</dbReference>
<dbReference type="Pfam" id="PF03793">
    <property type="entry name" value="PASTA"/>
    <property type="match status" value="4"/>
</dbReference>
<evidence type="ECO:0000313" key="13">
    <source>
        <dbReference type="Proteomes" id="UP000265581"/>
    </source>
</evidence>
<dbReference type="FunFam" id="1.10.510.10:FF:000021">
    <property type="entry name" value="Serine/threonine protein kinase"/>
    <property type="match status" value="1"/>
</dbReference>
<reference evidence="12 13" key="1">
    <citation type="submission" date="2018-08" db="EMBL/GenBank/DDBJ databases">
        <title>Aeromicrobium sp. M2KJ-4, whole genome shotgun sequence.</title>
        <authorList>
            <person name="Tuo L."/>
        </authorList>
    </citation>
    <scope>NUCLEOTIDE SEQUENCE [LARGE SCALE GENOMIC DNA]</scope>
    <source>
        <strain evidence="12 13">M2KJ-4</strain>
    </source>
</reference>
<dbReference type="GO" id="GO:0045717">
    <property type="term" value="P:negative regulation of fatty acid biosynthetic process"/>
    <property type="evidence" value="ECO:0007669"/>
    <property type="project" value="UniProtKB-ARBA"/>
</dbReference>
<evidence type="ECO:0000256" key="8">
    <source>
        <dbReference type="ARBA" id="ARBA00048679"/>
    </source>
</evidence>
<dbReference type="Gene3D" id="3.30.200.20">
    <property type="entry name" value="Phosphorylase Kinase, domain 1"/>
    <property type="match status" value="1"/>
</dbReference>
<evidence type="ECO:0000256" key="4">
    <source>
        <dbReference type="ARBA" id="ARBA00022741"/>
    </source>
</evidence>
<name>A0A371P4D4_9ACTN</name>
<dbReference type="InterPro" id="IPR011009">
    <property type="entry name" value="Kinase-like_dom_sf"/>
</dbReference>
<dbReference type="PANTHER" id="PTHR43289:SF34">
    <property type="entry name" value="SERINE_THREONINE-PROTEIN KINASE YBDM-RELATED"/>
    <property type="match status" value="1"/>
</dbReference>
<gene>
    <name evidence="12" type="primary">pknB</name>
    <name evidence="12" type="ORF">DX116_14865</name>
</gene>
<keyword evidence="13" id="KW-1185">Reference proteome</keyword>
<evidence type="ECO:0000256" key="7">
    <source>
        <dbReference type="ARBA" id="ARBA00047899"/>
    </source>
</evidence>
<dbReference type="GO" id="GO:0004674">
    <property type="term" value="F:protein serine/threonine kinase activity"/>
    <property type="evidence" value="ECO:0007669"/>
    <property type="project" value="UniProtKB-KW"/>
</dbReference>
<dbReference type="NCBIfam" id="NF033483">
    <property type="entry name" value="PknB_PASTA_kin"/>
    <property type="match status" value="1"/>
</dbReference>
<dbReference type="InterPro" id="IPR008271">
    <property type="entry name" value="Ser/Thr_kinase_AS"/>
</dbReference>
<comment type="catalytic activity">
    <reaction evidence="8">
        <text>L-seryl-[protein] + ATP = O-phospho-L-seryl-[protein] + ADP + H(+)</text>
        <dbReference type="Rhea" id="RHEA:17989"/>
        <dbReference type="Rhea" id="RHEA-COMP:9863"/>
        <dbReference type="Rhea" id="RHEA-COMP:11604"/>
        <dbReference type="ChEBI" id="CHEBI:15378"/>
        <dbReference type="ChEBI" id="CHEBI:29999"/>
        <dbReference type="ChEBI" id="CHEBI:30616"/>
        <dbReference type="ChEBI" id="CHEBI:83421"/>
        <dbReference type="ChEBI" id="CHEBI:456216"/>
        <dbReference type="EC" id="2.7.11.1"/>
    </reaction>
</comment>
<evidence type="ECO:0000256" key="3">
    <source>
        <dbReference type="ARBA" id="ARBA00022679"/>
    </source>
</evidence>
<dbReference type="FunFam" id="3.30.200.20:FF:000035">
    <property type="entry name" value="Serine/threonine protein kinase Stk1"/>
    <property type="match status" value="1"/>
</dbReference>
<organism evidence="12 13">
    <name type="scientific">Aeromicrobium endophyticum</name>
    <dbReference type="NCBI Taxonomy" id="2292704"/>
    <lineage>
        <taxon>Bacteria</taxon>
        <taxon>Bacillati</taxon>
        <taxon>Actinomycetota</taxon>
        <taxon>Actinomycetes</taxon>
        <taxon>Propionibacteriales</taxon>
        <taxon>Nocardioidaceae</taxon>
        <taxon>Aeromicrobium</taxon>
    </lineage>
</organism>
<feature type="domain" description="PASTA" evidence="11">
    <location>
        <begin position="561"/>
        <end position="626"/>
    </location>
</feature>
<keyword evidence="5 12" id="KW-0418">Kinase</keyword>
<evidence type="ECO:0000256" key="6">
    <source>
        <dbReference type="ARBA" id="ARBA00022840"/>
    </source>
</evidence>
<accession>A0A371P4D4</accession>
<feature type="domain" description="PASTA" evidence="11">
    <location>
        <begin position="422"/>
        <end position="489"/>
    </location>
</feature>
<feature type="domain" description="Protein kinase" evidence="10">
    <location>
        <begin position="33"/>
        <end position="296"/>
    </location>
</feature>
<feature type="domain" description="PASTA" evidence="11">
    <location>
        <begin position="490"/>
        <end position="560"/>
    </location>
</feature>
<dbReference type="PANTHER" id="PTHR43289">
    <property type="entry name" value="MITOGEN-ACTIVATED PROTEIN KINASE KINASE KINASE 20-RELATED"/>
    <property type="match status" value="1"/>
</dbReference>
<feature type="region of interest" description="Disordered" evidence="9">
    <location>
        <begin position="671"/>
        <end position="690"/>
    </location>
</feature>
<proteinExistence type="predicted"/>
<dbReference type="CDD" id="cd06577">
    <property type="entry name" value="PASTA_pknB"/>
    <property type="match status" value="4"/>
</dbReference>
<dbReference type="Gene3D" id="3.30.10.20">
    <property type="match status" value="4"/>
</dbReference>
<evidence type="ECO:0000256" key="1">
    <source>
        <dbReference type="ARBA" id="ARBA00012513"/>
    </source>
</evidence>
<evidence type="ECO:0000259" key="10">
    <source>
        <dbReference type="PROSITE" id="PS50011"/>
    </source>
</evidence>
<keyword evidence="4" id="KW-0547">Nucleotide-binding</keyword>
<feature type="region of interest" description="Disordered" evidence="9">
    <location>
        <begin position="357"/>
        <end position="394"/>
    </location>
</feature>
<dbReference type="PROSITE" id="PS00108">
    <property type="entry name" value="PROTEIN_KINASE_ST"/>
    <property type="match status" value="1"/>
</dbReference>
<dbReference type="CDD" id="cd14014">
    <property type="entry name" value="STKc_PknB_like"/>
    <property type="match status" value="1"/>
</dbReference>
<evidence type="ECO:0000259" key="11">
    <source>
        <dbReference type="PROSITE" id="PS51178"/>
    </source>
</evidence>
<comment type="catalytic activity">
    <reaction evidence="7">
        <text>L-threonyl-[protein] + ATP = O-phospho-L-threonyl-[protein] + ADP + H(+)</text>
        <dbReference type="Rhea" id="RHEA:46608"/>
        <dbReference type="Rhea" id="RHEA-COMP:11060"/>
        <dbReference type="Rhea" id="RHEA-COMP:11605"/>
        <dbReference type="ChEBI" id="CHEBI:15378"/>
        <dbReference type="ChEBI" id="CHEBI:30013"/>
        <dbReference type="ChEBI" id="CHEBI:30616"/>
        <dbReference type="ChEBI" id="CHEBI:61977"/>
        <dbReference type="ChEBI" id="CHEBI:456216"/>
        <dbReference type="EC" id="2.7.11.1"/>
    </reaction>
</comment>
<feature type="domain" description="PASTA" evidence="11">
    <location>
        <begin position="627"/>
        <end position="689"/>
    </location>
</feature>
<dbReference type="Gene3D" id="1.10.510.10">
    <property type="entry name" value="Transferase(Phosphotransferase) domain 1"/>
    <property type="match status" value="1"/>
</dbReference>
<evidence type="ECO:0000256" key="9">
    <source>
        <dbReference type="SAM" id="MobiDB-lite"/>
    </source>
</evidence>
<comment type="caution">
    <text evidence="12">The sequence shown here is derived from an EMBL/GenBank/DDBJ whole genome shotgun (WGS) entry which is preliminary data.</text>
</comment>
<dbReference type="Pfam" id="PF00069">
    <property type="entry name" value="Pkinase"/>
    <property type="match status" value="1"/>
</dbReference>
<dbReference type="AlphaFoldDB" id="A0A371P4D4"/>
<dbReference type="PROSITE" id="PS51178">
    <property type="entry name" value="PASTA"/>
    <property type="match status" value="4"/>
</dbReference>
<dbReference type="InterPro" id="IPR005543">
    <property type="entry name" value="PASTA_dom"/>
</dbReference>
<evidence type="ECO:0000256" key="5">
    <source>
        <dbReference type="ARBA" id="ARBA00022777"/>
    </source>
</evidence>
<protein>
    <recommendedName>
        <fullName evidence="1">non-specific serine/threonine protein kinase</fullName>
        <ecNumber evidence="1">2.7.11.1</ecNumber>
    </recommendedName>
</protein>
<dbReference type="Proteomes" id="UP000265581">
    <property type="component" value="Unassembled WGS sequence"/>
</dbReference>
<keyword evidence="2" id="KW-0723">Serine/threonine-protein kinase</keyword>
<evidence type="ECO:0000256" key="2">
    <source>
        <dbReference type="ARBA" id="ARBA00022527"/>
    </source>
</evidence>
<dbReference type="PROSITE" id="PS50011">
    <property type="entry name" value="PROTEIN_KINASE_DOM"/>
    <property type="match status" value="1"/>
</dbReference>
<dbReference type="GO" id="GO:0005524">
    <property type="term" value="F:ATP binding"/>
    <property type="evidence" value="ECO:0007669"/>
    <property type="project" value="UniProtKB-KW"/>
</dbReference>
<dbReference type="InterPro" id="IPR000719">
    <property type="entry name" value="Prot_kinase_dom"/>
</dbReference>
<dbReference type="SMART" id="SM00220">
    <property type="entry name" value="S_TKc"/>
    <property type="match status" value="1"/>
</dbReference>
<dbReference type="EC" id="2.7.11.1" evidence="1"/>
<evidence type="ECO:0000313" key="12">
    <source>
        <dbReference type="EMBL" id="REK70418.1"/>
    </source>
</evidence>
<dbReference type="SMART" id="SM00740">
    <property type="entry name" value="PASTA"/>
    <property type="match status" value="4"/>
</dbReference>
<sequence>MRSGPPGSAVRRGGQVAITGDDALVGTILNERYLMGERIARGGMASVFKATDQRLDREVAIKVMHRGLGDDQQFTQRFVREAKSAAKLNHRNVVSVFDQGTDGEVTYLVMEYVPGNTLRDLMRDEAPMPPYRALELLEQVLIALSAAHAARIIHRDVKPENVLITPDGEVKVADFGLARAVSAATTATGGTLIGTVSYLAPEIVTNDGVDARSDVYACGAMLYEMLTGFKPHAGESPIQVAYKHVHEDIGRPSAVQRGIPPYVDALVARATVRDRDQRSTDARVLLQQVRSVQRALAAGLDDDPELVRDLLPGARVDADAPTLAVPREALAPTVAATASASAVTTATAAGPEATVQWSAGGPPPPPMPIEGAAKPAGLHPPMSREQYGQAAPPRHSRRGRNLLIAAVVVALLAGLLTWYVTDLRYDETPFLVNNAETVAQQNAEKAGFTFKVTDRKFSETVLAGTIISTSPEPGDKILPGGTIDAVVSKGPDRVFIPEGNLKGMTIEAATAALDAQDLKLGEQKKSYSESIAEGLIIKADTITSADPLKRGDSVDVRVSLGRRPIDIASYVGQPLADARKGLESAGFKVDASEAFSDTVAPGAVISQAPEGGQGFKNDTITLSVSKGPEFTPIPSVIGMKKSDGRSALEAAGFDVRAFSFPGAGNYIIQRQSPDAGTPAKRNATVTISPL</sequence>
<keyword evidence="3" id="KW-0808">Transferase</keyword>